<keyword evidence="3" id="KW-1185">Reference proteome</keyword>
<feature type="domain" description="Exportin-2 central" evidence="1">
    <location>
        <begin position="61"/>
        <end position="171"/>
    </location>
</feature>
<evidence type="ECO:0000313" key="3">
    <source>
        <dbReference type="Proteomes" id="UP001642260"/>
    </source>
</evidence>
<evidence type="ECO:0000259" key="1">
    <source>
        <dbReference type="Pfam" id="PF08506"/>
    </source>
</evidence>
<dbReference type="Gene3D" id="1.25.10.10">
    <property type="entry name" value="Leucine-rich Repeat Variant"/>
    <property type="match status" value="1"/>
</dbReference>
<accession>A0ABC8IT33</accession>
<dbReference type="AlphaFoldDB" id="A0ABC8IT33"/>
<dbReference type="InterPro" id="IPR016024">
    <property type="entry name" value="ARM-type_fold"/>
</dbReference>
<dbReference type="PANTHER" id="PTHR10997">
    <property type="entry name" value="IMPORTIN-7, 8, 11"/>
    <property type="match status" value="1"/>
</dbReference>
<dbReference type="InterPro" id="IPR013713">
    <property type="entry name" value="XPO2_central"/>
</dbReference>
<organism evidence="2 3">
    <name type="scientific">Eruca vesicaria subsp. sativa</name>
    <name type="common">Garden rocket</name>
    <name type="synonym">Eruca sativa</name>
    <dbReference type="NCBI Taxonomy" id="29727"/>
    <lineage>
        <taxon>Eukaryota</taxon>
        <taxon>Viridiplantae</taxon>
        <taxon>Streptophyta</taxon>
        <taxon>Embryophyta</taxon>
        <taxon>Tracheophyta</taxon>
        <taxon>Spermatophyta</taxon>
        <taxon>Magnoliopsida</taxon>
        <taxon>eudicotyledons</taxon>
        <taxon>Gunneridae</taxon>
        <taxon>Pentapetalae</taxon>
        <taxon>rosids</taxon>
        <taxon>malvids</taxon>
        <taxon>Brassicales</taxon>
        <taxon>Brassicaceae</taxon>
        <taxon>Brassiceae</taxon>
        <taxon>Eruca</taxon>
    </lineage>
</organism>
<comment type="caution">
    <text evidence="2">The sequence shown here is derived from an EMBL/GenBank/DDBJ whole genome shotgun (WGS) entry which is preliminary data.</text>
</comment>
<reference evidence="2 3" key="1">
    <citation type="submission" date="2022-03" db="EMBL/GenBank/DDBJ databases">
        <authorList>
            <person name="Macdonald S."/>
            <person name="Ahmed S."/>
            <person name="Newling K."/>
        </authorList>
    </citation>
    <scope>NUCLEOTIDE SEQUENCE [LARGE SCALE GENOMIC DNA]</scope>
</reference>
<proteinExistence type="predicted"/>
<dbReference type="InterPro" id="IPR011989">
    <property type="entry name" value="ARM-like"/>
</dbReference>
<dbReference type="PANTHER" id="PTHR10997:SF8">
    <property type="entry name" value="EXPORTIN-2"/>
    <property type="match status" value="1"/>
</dbReference>
<sequence length="254" mass="28674">MLSSSPRIQIQLSEALAVIDKHNFPRHWPGFLPELVSSLQKASLVGDYGSVNEILGTANSIFKNFRHQFRTDELFLDIKYCLGIFTLPLEDIFTKTDSLINDSAMSGSVTNIKPLFECQKLCCRIFFSLNFQDLPGFFEDHMNKWMEVFQKCLSSNFPALESTEDGLKLVDALFCKCFVWMLGKKLEESGVLTESLRLRSNTWGLHMPLVCPDGAVVAYAWKRQLAGQAGASAVDITRLSLKAFTDQKRCFPSH</sequence>
<dbReference type="Pfam" id="PF08506">
    <property type="entry name" value="Cse1"/>
    <property type="match status" value="1"/>
</dbReference>
<dbReference type="Proteomes" id="UP001642260">
    <property type="component" value="Unassembled WGS sequence"/>
</dbReference>
<gene>
    <name evidence="2" type="ORF">ERUC_LOCUS1771</name>
</gene>
<dbReference type="SUPFAM" id="SSF48371">
    <property type="entry name" value="ARM repeat"/>
    <property type="match status" value="1"/>
</dbReference>
<dbReference type="EMBL" id="CAKOAT010049155">
    <property type="protein sequence ID" value="CAH8294587.1"/>
    <property type="molecule type" value="Genomic_DNA"/>
</dbReference>
<name>A0ABC8IT33_ERUVS</name>
<evidence type="ECO:0000313" key="2">
    <source>
        <dbReference type="EMBL" id="CAH8294587.1"/>
    </source>
</evidence>
<protein>
    <recommendedName>
        <fullName evidence="1">Exportin-2 central domain-containing protein</fullName>
    </recommendedName>
</protein>